<dbReference type="GO" id="GO:0016747">
    <property type="term" value="F:acyltransferase activity, transferring groups other than amino-acyl groups"/>
    <property type="evidence" value="ECO:0007669"/>
    <property type="project" value="InterPro"/>
</dbReference>
<dbReference type="Gene3D" id="3.40.630.30">
    <property type="match status" value="1"/>
</dbReference>
<dbReference type="EMBL" id="LKMD01000103">
    <property type="protein sequence ID" value="PIA95890.1"/>
    <property type="molecule type" value="Genomic_DNA"/>
</dbReference>
<sequence length="219" mass="24375">MTMDEDFLTQPPIQTIWTERLQLKTITMADLDDVMSFIVLPDVMKWTSVGAVTTKTQGHKWLSARALGPEAYNFSVRERDLSSSDPEAVHPRVIGLFGSFHWPSCGYMLHPNFFGKGYATEGMKAFIPAYFDRVPPASEGGTGHDLIDAYADTENRASMKVLEKLGFTKCETLFNEFEGPMGVRDSVVYRMARPGKTLDQLGFGKSQAEDDGPPEPPVQ</sequence>
<dbReference type="InterPro" id="IPR000182">
    <property type="entry name" value="GNAT_dom"/>
</dbReference>
<name>A0A2G5HTN4_CERBT</name>
<organism evidence="3 5">
    <name type="scientific">Cercospora beticola</name>
    <name type="common">Sugarbeet leaf spot fungus</name>
    <dbReference type="NCBI Taxonomy" id="122368"/>
    <lineage>
        <taxon>Eukaryota</taxon>
        <taxon>Fungi</taxon>
        <taxon>Dikarya</taxon>
        <taxon>Ascomycota</taxon>
        <taxon>Pezizomycotina</taxon>
        <taxon>Dothideomycetes</taxon>
        <taxon>Dothideomycetidae</taxon>
        <taxon>Mycosphaerellales</taxon>
        <taxon>Mycosphaerellaceae</taxon>
        <taxon>Cercospora</taxon>
    </lineage>
</organism>
<feature type="region of interest" description="Disordered" evidence="1">
    <location>
        <begin position="199"/>
        <end position="219"/>
    </location>
</feature>
<gene>
    <name evidence="3" type="ORF">CB0940_10453</name>
    <name evidence="4" type="ORF">RHO25_011831</name>
</gene>
<protein>
    <recommendedName>
        <fullName evidence="2">N-acetyltransferase domain-containing protein</fullName>
    </recommendedName>
</protein>
<dbReference type="PANTHER" id="PTHR43792">
    <property type="entry name" value="GNAT FAMILY, PUTATIVE (AFU_ORTHOLOGUE AFUA_3G00765)-RELATED-RELATED"/>
    <property type="match status" value="1"/>
</dbReference>
<evidence type="ECO:0000259" key="2">
    <source>
        <dbReference type="Pfam" id="PF13302"/>
    </source>
</evidence>
<dbReference type="Proteomes" id="UP000230605">
    <property type="component" value="Chromosome 8"/>
</dbReference>
<evidence type="ECO:0000313" key="4">
    <source>
        <dbReference type="EMBL" id="WPB07171.1"/>
    </source>
</evidence>
<proteinExistence type="predicted"/>
<dbReference type="AlphaFoldDB" id="A0A2G5HTN4"/>
<keyword evidence="6" id="KW-1185">Reference proteome</keyword>
<dbReference type="SUPFAM" id="SSF55729">
    <property type="entry name" value="Acyl-CoA N-acyltransferases (Nat)"/>
    <property type="match status" value="1"/>
</dbReference>
<evidence type="ECO:0000256" key="1">
    <source>
        <dbReference type="SAM" id="MobiDB-lite"/>
    </source>
</evidence>
<dbReference type="PANTHER" id="PTHR43792:SF1">
    <property type="entry name" value="N-ACETYLTRANSFERASE DOMAIN-CONTAINING PROTEIN"/>
    <property type="match status" value="1"/>
</dbReference>
<dbReference type="EMBL" id="CP134191">
    <property type="protein sequence ID" value="WPB07171.1"/>
    <property type="molecule type" value="Genomic_DNA"/>
</dbReference>
<reference evidence="4 6" key="2">
    <citation type="submission" date="2023-09" db="EMBL/GenBank/DDBJ databases">
        <title>Complete-Gapless Cercospora beticola genome.</title>
        <authorList>
            <person name="Wyatt N.A."/>
            <person name="Spanner R.E."/>
            <person name="Bolton M.D."/>
        </authorList>
    </citation>
    <scope>NUCLEOTIDE SEQUENCE [LARGE SCALE GENOMIC DNA]</scope>
    <source>
        <strain evidence="4">Cb09-40</strain>
    </source>
</reference>
<feature type="domain" description="N-acetyltransferase" evidence="2">
    <location>
        <begin position="20"/>
        <end position="168"/>
    </location>
</feature>
<accession>A0A2G5HTN4</accession>
<evidence type="ECO:0000313" key="5">
    <source>
        <dbReference type="Proteomes" id="UP000230605"/>
    </source>
</evidence>
<dbReference type="InterPro" id="IPR016181">
    <property type="entry name" value="Acyl_CoA_acyltransferase"/>
</dbReference>
<dbReference type="InterPro" id="IPR051531">
    <property type="entry name" value="N-acetyltransferase"/>
</dbReference>
<dbReference type="Pfam" id="PF13302">
    <property type="entry name" value="Acetyltransf_3"/>
    <property type="match status" value="1"/>
</dbReference>
<evidence type="ECO:0000313" key="3">
    <source>
        <dbReference type="EMBL" id="PIA95890.1"/>
    </source>
</evidence>
<dbReference type="Proteomes" id="UP001302367">
    <property type="component" value="Chromosome 8"/>
</dbReference>
<reference evidence="3 5" key="1">
    <citation type="submission" date="2015-10" db="EMBL/GenBank/DDBJ databases">
        <title>The cercosporin biosynthetic gene cluster was horizontally transferred to several fungal lineages and shown to be expanded in Cercospora beticola based on microsynteny with recipient genomes.</title>
        <authorList>
            <person name="De Jonge R."/>
            <person name="Ebert M.K."/>
            <person name="Suttle J.C."/>
            <person name="Jurick Ii W.M."/>
            <person name="Secor G.A."/>
            <person name="Thomma B.P."/>
            <person name="Van De Peer Y."/>
            <person name="Bolton M.D."/>
        </authorList>
    </citation>
    <scope>NUCLEOTIDE SEQUENCE [LARGE SCALE GENOMIC DNA]</scope>
    <source>
        <strain evidence="3 5">09-40</strain>
    </source>
</reference>
<dbReference type="OrthoDB" id="4072826at2759"/>
<evidence type="ECO:0000313" key="6">
    <source>
        <dbReference type="Proteomes" id="UP001302367"/>
    </source>
</evidence>